<dbReference type="PANTHER" id="PTHR10091">
    <property type="entry name" value="ALDOSE-1-EPIMERASE"/>
    <property type="match status" value="1"/>
</dbReference>
<dbReference type="NCBIfam" id="NF008277">
    <property type="entry name" value="PRK11055.1"/>
    <property type="match status" value="1"/>
</dbReference>
<keyword evidence="6 8" id="KW-0413">Isomerase</keyword>
<comment type="caution">
    <text evidence="12">The sequence shown here is derived from an EMBL/GenBank/DDBJ whole genome shotgun (WGS) entry which is preliminary data.</text>
</comment>
<evidence type="ECO:0000256" key="4">
    <source>
        <dbReference type="ARBA" id="ARBA00013185"/>
    </source>
</evidence>
<evidence type="ECO:0000256" key="11">
    <source>
        <dbReference type="PIRSR" id="PIRSR005096-3"/>
    </source>
</evidence>
<evidence type="ECO:0000256" key="7">
    <source>
        <dbReference type="ARBA" id="ARBA00023277"/>
    </source>
</evidence>
<organism evidence="12 13">
    <name type="scientific">Flintibacter faecis</name>
    <dbReference type="NCBI Taxonomy" id="2763047"/>
    <lineage>
        <taxon>Bacteria</taxon>
        <taxon>Bacillati</taxon>
        <taxon>Bacillota</taxon>
        <taxon>Clostridia</taxon>
        <taxon>Eubacteriales</taxon>
        <taxon>Flintibacter</taxon>
    </lineage>
</organism>
<comment type="catalytic activity">
    <reaction evidence="1 8">
        <text>alpha-D-glucose = beta-D-glucose</text>
        <dbReference type="Rhea" id="RHEA:10264"/>
        <dbReference type="ChEBI" id="CHEBI:15903"/>
        <dbReference type="ChEBI" id="CHEBI:17925"/>
        <dbReference type="EC" id="5.1.3.3"/>
    </reaction>
</comment>
<evidence type="ECO:0000256" key="2">
    <source>
        <dbReference type="ARBA" id="ARBA00005028"/>
    </source>
</evidence>
<dbReference type="InterPro" id="IPR015443">
    <property type="entry name" value="Aldose_1-epimerase"/>
</dbReference>
<dbReference type="Pfam" id="PF01263">
    <property type="entry name" value="Aldose_epim"/>
    <property type="match status" value="1"/>
</dbReference>
<dbReference type="InterPro" id="IPR011013">
    <property type="entry name" value="Gal_mutarotase_sf_dom"/>
</dbReference>
<dbReference type="GO" id="GO:0030246">
    <property type="term" value="F:carbohydrate binding"/>
    <property type="evidence" value="ECO:0007669"/>
    <property type="project" value="InterPro"/>
</dbReference>
<feature type="binding site" evidence="11">
    <location>
        <begin position="79"/>
        <end position="80"/>
    </location>
    <ligand>
        <name>beta-D-galactose</name>
        <dbReference type="ChEBI" id="CHEBI:27667"/>
    </ligand>
</feature>
<dbReference type="PIRSF" id="PIRSF005096">
    <property type="entry name" value="GALM"/>
    <property type="match status" value="1"/>
</dbReference>
<dbReference type="PROSITE" id="PS00545">
    <property type="entry name" value="ALDOSE_1_EPIMERASE"/>
    <property type="match status" value="1"/>
</dbReference>
<dbReference type="EC" id="5.1.3.3" evidence="4 8"/>
<evidence type="ECO:0000256" key="1">
    <source>
        <dbReference type="ARBA" id="ARBA00001614"/>
    </source>
</evidence>
<keyword evidence="13" id="KW-1185">Reference proteome</keyword>
<feature type="binding site" evidence="10">
    <location>
        <position position="247"/>
    </location>
    <ligand>
        <name>beta-D-galactose</name>
        <dbReference type="ChEBI" id="CHEBI:27667"/>
    </ligand>
</feature>
<dbReference type="InterPro" id="IPR008183">
    <property type="entry name" value="Aldose_1/G6P_1-epimerase"/>
</dbReference>
<keyword evidence="7 8" id="KW-0119">Carbohydrate metabolism</keyword>
<dbReference type="Gene3D" id="2.70.98.10">
    <property type="match status" value="1"/>
</dbReference>
<feature type="active site" description="Proton donor" evidence="9">
    <location>
        <position position="175"/>
    </location>
</feature>
<evidence type="ECO:0000256" key="9">
    <source>
        <dbReference type="PIRSR" id="PIRSR005096-1"/>
    </source>
</evidence>
<dbReference type="Proteomes" id="UP000602260">
    <property type="component" value="Unassembled WGS sequence"/>
</dbReference>
<comment type="pathway">
    <text evidence="2 8">Carbohydrate metabolism; hexose metabolism.</text>
</comment>
<feature type="binding site" evidence="11">
    <location>
        <begin position="175"/>
        <end position="177"/>
    </location>
    <ligand>
        <name>beta-D-galactose</name>
        <dbReference type="ChEBI" id="CHEBI:27667"/>
    </ligand>
</feature>
<dbReference type="PANTHER" id="PTHR10091:SF0">
    <property type="entry name" value="GALACTOSE MUTAROTASE"/>
    <property type="match status" value="1"/>
</dbReference>
<evidence type="ECO:0000256" key="5">
    <source>
        <dbReference type="ARBA" id="ARBA00014165"/>
    </source>
</evidence>
<evidence type="ECO:0000313" key="12">
    <source>
        <dbReference type="EMBL" id="MBC5716426.1"/>
    </source>
</evidence>
<protein>
    <recommendedName>
        <fullName evidence="5 8">Aldose 1-epimerase</fullName>
        <ecNumber evidence="4 8">5.1.3.3</ecNumber>
    </recommendedName>
</protein>
<accession>A0A8J6J399</accession>
<dbReference type="RefSeq" id="WP_186877873.1">
    <property type="nucleotide sequence ID" value="NZ_JACOPN010000002.1"/>
</dbReference>
<gene>
    <name evidence="12" type="ORF">H8S55_03665</name>
</gene>
<dbReference type="CDD" id="cd09019">
    <property type="entry name" value="galactose_mutarotase_like"/>
    <property type="match status" value="1"/>
</dbReference>
<dbReference type="SUPFAM" id="SSF74650">
    <property type="entry name" value="Galactose mutarotase-like"/>
    <property type="match status" value="1"/>
</dbReference>
<evidence type="ECO:0000256" key="3">
    <source>
        <dbReference type="ARBA" id="ARBA00006206"/>
    </source>
</evidence>
<feature type="active site" description="Proton acceptor" evidence="9">
    <location>
        <position position="310"/>
    </location>
</feature>
<reference evidence="12" key="1">
    <citation type="submission" date="2020-08" db="EMBL/GenBank/DDBJ databases">
        <title>Genome public.</title>
        <authorList>
            <person name="Liu C."/>
            <person name="Sun Q."/>
        </authorList>
    </citation>
    <scope>NUCLEOTIDE SEQUENCE</scope>
    <source>
        <strain evidence="12">BX5</strain>
    </source>
</reference>
<evidence type="ECO:0000256" key="10">
    <source>
        <dbReference type="PIRSR" id="PIRSR005096-2"/>
    </source>
</evidence>
<name>A0A8J6J399_9FIRM</name>
<dbReference type="GO" id="GO:0033499">
    <property type="term" value="P:galactose catabolic process via UDP-galactose, Leloir pathway"/>
    <property type="evidence" value="ECO:0007669"/>
    <property type="project" value="TreeGrafter"/>
</dbReference>
<dbReference type="AlphaFoldDB" id="A0A8J6J399"/>
<sequence>MAELIQQPFGLTSDRREVDIWTLRAGRYAIQVLTYGGILRSWMVPAPEGSRDIVLGCETLAQYEAQDKYLGALVGRVANRIGGASFELNGVTYPLAVNNGPNCLHGGLHGFNEAVWKAREEDGVLVLSYVSPAGEEGFPGTLRVQVTYTLTEEGALALDYQAESDADTLCSLTNHSYFNLLGHAHGSLEGQQIQVWADAITEMDGDSIPTGTLLPVEGTPFDLRDPVEFLHGLSLEHPQLTLGNGYDHNFVLSRQTHSPMRLAAKATGGGLSLECWTTQPGIQLYTANYLDGTPGKGGVSYGPRSAFCLETQAWPDAVHHPTFPPILLRAGERYHHVTTYRAAIL</sequence>
<comment type="similarity">
    <text evidence="3 8">Belongs to the aldose epimerase family.</text>
</comment>
<evidence type="ECO:0000313" key="13">
    <source>
        <dbReference type="Proteomes" id="UP000602260"/>
    </source>
</evidence>
<proteinExistence type="inferred from homology"/>
<dbReference type="UniPathway" id="UPA00242"/>
<dbReference type="GO" id="GO:0006006">
    <property type="term" value="P:glucose metabolic process"/>
    <property type="evidence" value="ECO:0007669"/>
    <property type="project" value="TreeGrafter"/>
</dbReference>
<dbReference type="InterPro" id="IPR018052">
    <property type="entry name" value="Ald1_epimerase_CS"/>
</dbReference>
<evidence type="ECO:0000256" key="6">
    <source>
        <dbReference type="ARBA" id="ARBA00023235"/>
    </source>
</evidence>
<dbReference type="GO" id="GO:0004034">
    <property type="term" value="F:aldose 1-epimerase activity"/>
    <property type="evidence" value="ECO:0007669"/>
    <property type="project" value="UniProtKB-EC"/>
</dbReference>
<dbReference type="InterPro" id="IPR014718">
    <property type="entry name" value="GH-type_carb-bd"/>
</dbReference>
<dbReference type="EMBL" id="JACOPN010000002">
    <property type="protein sequence ID" value="MBC5716426.1"/>
    <property type="molecule type" value="Genomic_DNA"/>
</dbReference>
<dbReference type="InterPro" id="IPR047215">
    <property type="entry name" value="Galactose_mutarotase-like"/>
</dbReference>
<evidence type="ECO:0000256" key="8">
    <source>
        <dbReference type="PIRNR" id="PIRNR005096"/>
    </source>
</evidence>